<evidence type="ECO:0000256" key="4">
    <source>
        <dbReference type="ARBA" id="ARBA00022741"/>
    </source>
</evidence>
<keyword evidence="3 8" id="KW-0812">Transmembrane</keyword>
<evidence type="ECO:0000256" key="7">
    <source>
        <dbReference type="ARBA" id="ARBA00023136"/>
    </source>
</evidence>
<evidence type="ECO:0000256" key="5">
    <source>
        <dbReference type="ARBA" id="ARBA00022989"/>
    </source>
</evidence>
<accession>A0ABT8C0D9</accession>
<evidence type="ECO:0000256" key="3">
    <source>
        <dbReference type="ARBA" id="ARBA00022692"/>
    </source>
</evidence>
<dbReference type="Pfam" id="PF18967">
    <property type="entry name" value="PycTM"/>
    <property type="match status" value="1"/>
</dbReference>
<keyword evidence="6" id="KW-0051">Antiviral defense</keyword>
<dbReference type="RefSeq" id="WP_076589665.1">
    <property type="nucleotide sequence ID" value="NZ_JABEYA020000010.1"/>
</dbReference>
<gene>
    <name evidence="10" type="ORF">QWZ16_22785</name>
</gene>
<organism evidence="10 11">
    <name type="scientific">Vibrio ostreicida</name>
    <dbReference type="NCBI Taxonomy" id="526588"/>
    <lineage>
        <taxon>Bacteria</taxon>
        <taxon>Pseudomonadati</taxon>
        <taxon>Pseudomonadota</taxon>
        <taxon>Gammaproteobacteria</taxon>
        <taxon>Vibrionales</taxon>
        <taxon>Vibrionaceae</taxon>
        <taxon>Vibrio</taxon>
    </lineage>
</organism>
<dbReference type="EMBL" id="JAUFQC010000027">
    <property type="protein sequence ID" value="MDN3612429.1"/>
    <property type="molecule type" value="Genomic_DNA"/>
</dbReference>
<dbReference type="InterPro" id="IPR043760">
    <property type="entry name" value="PycTM_dom"/>
</dbReference>
<feature type="transmembrane region" description="Helical" evidence="8">
    <location>
        <begin position="53"/>
        <end position="73"/>
    </location>
</feature>
<evidence type="ECO:0000256" key="8">
    <source>
        <dbReference type="SAM" id="Phobius"/>
    </source>
</evidence>
<keyword evidence="2" id="KW-1003">Cell membrane</keyword>
<evidence type="ECO:0000313" key="10">
    <source>
        <dbReference type="EMBL" id="MDN3612429.1"/>
    </source>
</evidence>
<evidence type="ECO:0000256" key="1">
    <source>
        <dbReference type="ARBA" id="ARBA00004236"/>
    </source>
</evidence>
<evidence type="ECO:0000256" key="2">
    <source>
        <dbReference type="ARBA" id="ARBA00022475"/>
    </source>
</evidence>
<keyword evidence="4" id="KW-0547">Nucleotide-binding</keyword>
<sequence length="171" mass="19080">MKEQLEKIFSNVNDWLKFAETKSASLTAANGVVLFGVLRVTKDIDYSAVSEALIYLSFVCFGLSLLLCLSSFIPSLSLPWAHKKSSVIENDNLLFFGHIENYTPHSYLNKLSKSLDIDNYCASKYEYMIASQIITNSVIASYKYSVFKKSIWLTLMGCSAVAIAGLFKVLS</sequence>
<comment type="caution">
    <text evidence="10">The sequence shown here is derived from an EMBL/GenBank/DDBJ whole genome shotgun (WGS) entry which is preliminary data.</text>
</comment>
<evidence type="ECO:0000313" key="11">
    <source>
        <dbReference type="Proteomes" id="UP001238540"/>
    </source>
</evidence>
<comment type="subcellular location">
    <subcellularLocation>
        <location evidence="1">Cell membrane</location>
    </subcellularLocation>
</comment>
<reference evidence="11" key="1">
    <citation type="journal article" date="2019" name="Int. J. Syst. Evol. Microbiol.">
        <title>The Global Catalogue of Microorganisms (GCM) 10K type strain sequencing project: providing services to taxonomists for standard genome sequencing and annotation.</title>
        <authorList>
            <consortium name="The Broad Institute Genomics Platform"/>
            <consortium name="The Broad Institute Genome Sequencing Center for Infectious Disease"/>
            <person name="Wu L."/>
            <person name="Ma J."/>
        </authorList>
    </citation>
    <scope>NUCLEOTIDE SEQUENCE [LARGE SCALE GENOMIC DNA]</scope>
    <source>
        <strain evidence="11">CECT 7398</strain>
    </source>
</reference>
<keyword evidence="11" id="KW-1185">Reference proteome</keyword>
<name>A0ABT8C0D9_9VIBR</name>
<evidence type="ECO:0000256" key="6">
    <source>
        <dbReference type="ARBA" id="ARBA00023118"/>
    </source>
</evidence>
<evidence type="ECO:0000259" key="9">
    <source>
        <dbReference type="Pfam" id="PF18967"/>
    </source>
</evidence>
<protein>
    <submittedName>
        <fullName evidence="10">DUF5706 domain-containing protein</fullName>
    </submittedName>
</protein>
<keyword evidence="7 8" id="KW-0472">Membrane</keyword>
<keyword evidence="5 8" id="KW-1133">Transmembrane helix</keyword>
<dbReference type="Proteomes" id="UP001238540">
    <property type="component" value="Unassembled WGS sequence"/>
</dbReference>
<feature type="domain" description="Pycsar effector protein" evidence="9">
    <location>
        <begin position="5"/>
        <end position="165"/>
    </location>
</feature>
<proteinExistence type="predicted"/>
<feature type="transmembrane region" description="Helical" evidence="8">
    <location>
        <begin position="151"/>
        <end position="170"/>
    </location>
</feature>